<dbReference type="CDD" id="cd08977">
    <property type="entry name" value="SusD"/>
    <property type="match status" value="1"/>
</dbReference>
<organism evidence="8 9">
    <name type="scientific">Mariniphaga anaerophila</name>
    <dbReference type="NCBI Taxonomy" id="1484053"/>
    <lineage>
        <taxon>Bacteria</taxon>
        <taxon>Pseudomonadati</taxon>
        <taxon>Bacteroidota</taxon>
        <taxon>Bacteroidia</taxon>
        <taxon>Marinilabiliales</taxon>
        <taxon>Prolixibacteraceae</taxon>
        <taxon>Mariniphaga</taxon>
    </lineage>
</organism>
<comment type="subcellular location">
    <subcellularLocation>
        <location evidence="1">Cell outer membrane</location>
    </subcellularLocation>
</comment>
<feature type="domain" description="RagB/SusD" evidence="6">
    <location>
        <begin position="267"/>
        <end position="503"/>
    </location>
</feature>
<dbReference type="InterPro" id="IPR011990">
    <property type="entry name" value="TPR-like_helical_dom_sf"/>
</dbReference>
<evidence type="ECO:0000259" key="7">
    <source>
        <dbReference type="Pfam" id="PF14322"/>
    </source>
</evidence>
<keyword evidence="3" id="KW-0732">Signal</keyword>
<dbReference type="RefSeq" id="WP_073003249.1">
    <property type="nucleotide sequence ID" value="NZ_FQUM01000011.1"/>
</dbReference>
<evidence type="ECO:0000256" key="3">
    <source>
        <dbReference type="ARBA" id="ARBA00022729"/>
    </source>
</evidence>
<reference evidence="8 9" key="1">
    <citation type="submission" date="2016-11" db="EMBL/GenBank/DDBJ databases">
        <authorList>
            <person name="Jaros S."/>
            <person name="Januszkiewicz K."/>
            <person name="Wedrychowicz H."/>
        </authorList>
    </citation>
    <scope>NUCLEOTIDE SEQUENCE [LARGE SCALE GENOMIC DNA]</scope>
    <source>
        <strain evidence="8 9">DSM 26910</strain>
    </source>
</reference>
<evidence type="ECO:0000256" key="4">
    <source>
        <dbReference type="ARBA" id="ARBA00023136"/>
    </source>
</evidence>
<evidence type="ECO:0000256" key="2">
    <source>
        <dbReference type="ARBA" id="ARBA00006275"/>
    </source>
</evidence>
<proteinExistence type="inferred from homology"/>
<protein>
    <submittedName>
        <fullName evidence="8">Starch-binding associating with outer membrane</fullName>
    </submittedName>
</protein>
<evidence type="ECO:0000256" key="5">
    <source>
        <dbReference type="ARBA" id="ARBA00023237"/>
    </source>
</evidence>
<dbReference type="Gene3D" id="1.25.40.390">
    <property type="match status" value="1"/>
</dbReference>
<dbReference type="SUPFAM" id="SSF48452">
    <property type="entry name" value="TPR-like"/>
    <property type="match status" value="1"/>
</dbReference>
<dbReference type="OrthoDB" id="617686at2"/>
<dbReference type="AlphaFoldDB" id="A0A1M5F9K5"/>
<sequence>MKNNILITLILVAVFFAGCDDSFLEEATNPNALTSESFWQKEEDALKGLTSAYATLQPSMGWAAPYEQYIVTENYRTDELDWRDDVTSWIRLASFTNEPANDVSSQYWNYQFQGVFRANQCIEGIPQIPEISPDVLENTVAEARFLRAFFYFNLLRNFGERLPLYKVAFGGTQEHYYPPQASPGEIVSFIETELKAVQEILPESYDAENAGRATKWAATAILAKLYLWQGSYADAVPELKKIVDSEQFDLVTDYGHLWDARHKNSSESILEVQFSGDRTGSRREFHWITIHLASFNIPGGGYEEAYPSQWLFNLMKKDTTETGEYGDRILETIMFNSPQSTAYYYGENEFTNFHSPNEIFWKKHVTFPEDLTDYWYYSITNIPLVRYADVLLLYAEALNETEGPSSLVFECINRVRNRSHVVPVPETMSKEQVREHLRHVERPCELALEGSRWYDLVRWGVTQETLLAHGKRGAENFVKGKHEIFPLPYKEMLLNREWEQNSGFGK</sequence>
<accession>A0A1M5F9K5</accession>
<dbReference type="EMBL" id="FQUM01000011">
    <property type="protein sequence ID" value="SHF88156.1"/>
    <property type="molecule type" value="Genomic_DNA"/>
</dbReference>
<evidence type="ECO:0000313" key="8">
    <source>
        <dbReference type="EMBL" id="SHF88156.1"/>
    </source>
</evidence>
<dbReference type="InterPro" id="IPR033985">
    <property type="entry name" value="SusD-like_N"/>
</dbReference>
<dbReference type="STRING" id="1484053.SAMN05444274_11175"/>
<keyword evidence="9" id="KW-1185">Reference proteome</keyword>
<keyword evidence="5" id="KW-0998">Cell outer membrane</keyword>
<gene>
    <name evidence="8" type="ORF">SAMN05444274_11175</name>
</gene>
<keyword evidence="4" id="KW-0472">Membrane</keyword>
<dbReference type="Pfam" id="PF07980">
    <property type="entry name" value="SusD_RagB"/>
    <property type="match status" value="1"/>
</dbReference>
<dbReference type="GO" id="GO:0009279">
    <property type="term" value="C:cell outer membrane"/>
    <property type="evidence" value="ECO:0007669"/>
    <property type="project" value="UniProtKB-SubCell"/>
</dbReference>
<dbReference type="InterPro" id="IPR012944">
    <property type="entry name" value="SusD_RagB_dom"/>
</dbReference>
<name>A0A1M5F9K5_9BACT</name>
<evidence type="ECO:0000313" key="9">
    <source>
        <dbReference type="Proteomes" id="UP000184164"/>
    </source>
</evidence>
<evidence type="ECO:0000256" key="1">
    <source>
        <dbReference type="ARBA" id="ARBA00004442"/>
    </source>
</evidence>
<feature type="domain" description="SusD-like N-terminal" evidence="7">
    <location>
        <begin position="61"/>
        <end position="227"/>
    </location>
</feature>
<dbReference type="Pfam" id="PF14322">
    <property type="entry name" value="SusD-like_3"/>
    <property type="match status" value="1"/>
</dbReference>
<dbReference type="PROSITE" id="PS51257">
    <property type="entry name" value="PROKAR_LIPOPROTEIN"/>
    <property type="match status" value="1"/>
</dbReference>
<evidence type="ECO:0000259" key="6">
    <source>
        <dbReference type="Pfam" id="PF07980"/>
    </source>
</evidence>
<dbReference type="Proteomes" id="UP000184164">
    <property type="component" value="Unassembled WGS sequence"/>
</dbReference>
<comment type="similarity">
    <text evidence="2">Belongs to the SusD family.</text>
</comment>